<protein>
    <submittedName>
        <fullName evidence="3">Competence protein ComEA</fullName>
    </submittedName>
</protein>
<feature type="chain" id="PRO_5045678643" evidence="1">
    <location>
        <begin position="27"/>
        <end position="115"/>
    </location>
</feature>
<evidence type="ECO:0000313" key="3">
    <source>
        <dbReference type="EMBL" id="GLS90948.1"/>
    </source>
</evidence>
<dbReference type="InterPro" id="IPR003583">
    <property type="entry name" value="Hlx-hairpin-Hlx_DNA-bd_motif"/>
</dbReference>
<dbReference type="PANTHER" id="PTHR21180:SF32">
    <property type="entry name" value="ENDONUCLEASE_EXONUCLEASE_PHOSPHATASE FAMILY DOMAIN-CONTAINING PROTEIN 1"/>
    <property type="match status" value="1"/>
</dbReference>
<accession>A0ABQ6E0N4</accession>
<dbReference type="Gene3D" id="1.10.150.320">
    <property type="entry name" value="Photosystem II 12 kDa extrinsic protein"/>
    <property type="match status" value="1"/>
</dbReference>
<dbReference type="NCBIfam" id="TIGR00426">
    <property type="entry name" value="competence protein ComEA helix-hairpin-helix repeat region"/>
    <property type="match status" value="1"/>
</dbReference>
<evidence type="ECO:0000259" key="2">
    <source>
        <dbReference type="SMART" id="SM00278"/>
    </source>
</evidence>
<dbReference type="Proteomes" id="UP001157353">
    <property type="component" value="Unassembled WGS sequence"/>
</dbReference>
<dbReference type="Pfam" id="PF12836">
    <property type="entry name" value="HHH_3"/>
    <property type="match status" value="1"/>
</dbReference>
<dbReference type="SUPFAM" id="SSF47781">
    <property type="entry name" value="RuvA domain 2-like"/>
    <property type="match status" value="1"/>
</dbReference>
<comment type="caution">
    <text evidence="3">The sequence shown here is derived from an EMBL/GenBank/DDBJ whole genome shotgun (WGS) entry which is preliminary data.</text>
</comment>
<keyword evidence="4" id="KW-1185">Reference proteome</keyword>
<feature type="domain" description="Helix-hairpin-helix DNA-binding motif class 1" evidence="2">
    <location>
        <begin position="63"/>
        <end position="82"/>
    </location>
</feature>
<proteinExistence type="predicted"/>
<reference evidence="4" key="1">
    <citation type="journal article" date="2019" name="Int. J. Syst. Evol. Microbiol.">
        <title>The Global Catalogue of Microorganisms (GCM) 10K type strain sequencing project: providing services to taxonomists for standard genome sequencing and annotation.</title>
        <authorList>
            <consortium name="The Broad Institute Genomics Platform"/>
            <consortium name="The Broad Institute Genome Sequencing Center for Infectious Disease"/>
            <person name="Wu L."/>
            <person name="Ma J."/>
        </authorList>
    </citation>
    <scope>NUCLEOTIDE SEQUENCE [LARGE SCALE GENOMIC DNA]</scope>
    <source>
        <strain evidence="4">NBRC 103166</strain>
    </source>
</reference>
<dbReference type="InterPro" id="IPR004509">
    <property type="entry name" value="Competence_ComEA_HhH"/>
</dbReference>
<organism evidence="3 4">
    <name type="scientific">Psychromonas marina</name>
    <dbReference type="NCBI Taxonomy" id="88364"/>
    <lineage>
        <taxon>Bacteria</taxon>
        <taxon>Pseudomonadati</taxon>
        <taxon>Pseudomonadota</taxon>
        <taxon>Gammaproteobacteria</taxon>
        <taxon>Alteromonadales</taxon>
        <taxon>Psychromonadaceae</taxon>
        <taxon>Psychromonas</taxon>
    </lineage>
</organism>
<dbReference type="EMBL" id="BSPQ01000005">
    <property type="protein sequence ID" value="GLS90948.1"/>
    <property type="molecule type" value="Genomic_DNA"/>
</dbReference>
<sequence>MFNKLITRLTLLASLLLVSFAMPALADDKVGAMVDDKSKATQSSMTKSTQQMEKVNINQATNKQLAAIKGIGKTKAQAIIDYREAKGNFTDLKQLMNVKGIGQGTLKKITPFISL</sequence>
<dbReference type="InterPro" id="IPR010994">
    <property type="entry name" value="RuvA_2-like"/>
</dbReference>
<dbReference type="PANTHER" id="PTHR21180">
    <property type="entry name" value="ENDONUCLEASE/EXONUCLEASE/PHOSPHATASE FAMILY DOMAIN-CONTAINING PROTEIN 1"/>
    <property type="match status" value="1"/>
</dbReference>
<evidence type="ECO:0000313" key="4">
    <source>
        <dbReference type="Proteomes" id="UP001157353"/>
    </source>
</evidence>
<feature type="signal peptide" evidence="1">
    <location>
        <begin position="1"/>
        <end position="26"/>
    </location>
</feature>
<feature type="domain" description="Helix-hairpin-helix DNA-binding motif class 1" evidence="2">
    <location>
        <begin position="93"/>
        <end position="112"/>
    </location>
</feature>
<evidence type="ECO:0000256" key="1">
    <source>
        <dbReference type="SAM" id="SignalP"/>
    </source>
</evidence>
<keyword evidence="1" id="KW-0732">Signal</keyword>
<gene>
    <name evidence="3" type="ORF">GCM10007916_20150</name>
</gene>
<name>A0ABQ6E0N4_9GAMM</name>
<dbReference type="SMART" id="SM00278">
    <property type="entry name" value="HhH1"/>
    <property type="match status" value="2"/>
</dbReference>
<dbReference type="RefSeq" id="WP_284204060.1">
    <property type="nucleotide sequence ID" value="NZ_BSPQ01000005.1"/>
</dbReference>
<dbReference type="InterPro" id="IPR051675">
    <property type="entry name" value="Endo/Exo/Phosphatase_dom_1"/>
</dbReference>